<feature type="transmembrane region" description="Helical" evidence="1">
    <location>
        <begin position="83"/>
        <end position="113"/>
    </location>
</feature>
<evidence type="ECO:0000256" key="1">
    <source>
        <dbReference type="SAM" id="Phobius"/>
    </source>
</evidence>
<evidence type="ECO:0008006" key="4">
    <source>
        <dbReference type="Google" id="ProtNLM"/>
    </source>
</evidence>
<feature type="transmembrane region" description="Helical" evidence="1">
    <location>
        <begin position="38"/>
        <end position="63"/>
    </location>
</feature>
<feature type="transmembrane region" description="Helical" evidence="1">
    <location>
        <begin position="6"/>
        <end position="26"/>
    </location>
</feature>
<keyword evidence="1" id="KW-1133">Transmembrane helix</keyword>
<dbReference type="Gene3D" id="1.20.1070.10">
    <property type="entry name" value="Rhodopsin 7-helix transmembrane proteins"/>
    <property type="match status" value="1"/>
</dbReference>
<dbReference type="EMBL" id="KQ965000">
    <property type="protein sequence ID" value="KXN65058.1"/>
    <property type="molecule type" value="Genomic_DNA"/>
</dbReference>
<protein>
    <recommendedName>
        <fullName evidence="4">G-protein coupled receptors family 1 profile domain-containing protein</fullName>
    </recommendedName>
</protein>
<reference evidence="2 3" key="1">
    <citation type="journal article" date="2015" name="Genome Biol. Evol.">
        <title>Phylogenomic analyses indicate that early fungi evolved digesting cell walls of algal ancestors of land plants.</title>
        <authorList>
            <person name="Chang Y."/>
            <person name="Wang S."/>
            <person name="Sekimoto S."/>
            <person name="Aerts A.L."/>
            <person name="Choi C."/>
            <person name="Clum A."/>
            <person name="LaButti K.M."/>
            <person name="Lindquist E.A."/>
            <person name="Yee Ngan C."/>
            <person name="Ohm R.A."/>
            <person name="Salamov A.A."/>
            <person name="Grigoriev I.V."/>
            <person name="Spatafora J.W."/>
            <person name="Berbee M.L."/>
        </authorList>
    </citation>
    <scope>NUCLEOTIDE SEQUENCE [LARGE SCALE GENOMIC DNA]</scope>
    <source>
        <strain evidence="2 3">NRRL 28638</strain>
    </source>
</reference>
<feature type="transmembrane region" description="Helical" evidence="1">
    <location>
        <begin position="175"/>
        <end position="195"/>
    </location>
</feature>
<dbReference type="SUPFAM" id="SSF81321">
    <property type="entry name" value="Family A G protein-coupled receptor-like"/>
    <property type="match status" value="1"/>
</dbReference>
<dbReference type="AlphaFoldDB" id="A0A137NQR2"/>
<evidence type="ECO:0000313" key="3">
    <source>
        <dbReference type="Proteomes" id="UP000070444"/>
    </source>
</evidence>
<keyword evidence="1" id="KW-0812">Transmembrane</keyword>
<keyword evidence="3" id="KW-1185">Reference proteome</keyword>
<proteinExistence type="predicted"/>
<feature type="transmembrane region" description="Helical" evidence="1">
    <location>
        <begin position="143"/>
        <end position="163"/>
    </location>
</feature>
<keyword evidence="1" id="KW-0472">Membrane</keyword>
<dbReference type="OrthoDB" id="10021141at2759"/>
<evidence type="ECO:0000313" key="2">
    <source>
        <dbReference type="EMBL" id="KXN65058.1"/>
    </source>
</evidence>
<gene>
    <name evidence="2" type="ORF">CONCODRAFT_13488</name>
</gene>
<organism evidence="2 3">
    <name type="scientific">Conidiobolus coronatus (strain ATCC 28846 / CBS 209.66 / NRRL 28638)</name>
    <name type="common">Delacroixia coronata</name>
    <dbReference type="NCBI Taxonomy" id="796925"/>
    <lineage>
        <taxon>Eukaryota</taxon>
        <taxon>Fungi</taxon>
        <taxon>Fungi incertae sedis</taxon>
        <taxon>Zoopagomycota</taxon>
        <taxon>Entomophthoromycotina</taxon>
        <taxon>Entomophthoromycetes</taxon>
        <taxon>Entomophthorales</taxon>
        <taxon>Ancylistaceae</taxon>
        <taxon>Conidiobolus</taxon>
    </lineage>
</organism>
<name>A0A137NQR2_CONC2</name>
<accession>A0A137NQR2</accession>
<dbReference type="Proteomes" id="UP000070444">
    <property type="component" value="Unassembled WGS sequence"/>
</dbReference>
<sequence length="233" mass="26870">MAMWIFRYFYVGGSYTSIWCVSVMALERGLLIIHKIYLPLWFWIGIMMLELALFLAFNFTSIFRNQMGLVELAIYCMSTPNFPIGYITINLYFVMMILCLVTVLYSYLGIIIVQRRKAWNDIRELNMSKDETLKQANKIIGKVLFLLFLFLACNLTEILNTVYELITRKTRSSAADFASIVMLNISPIANCIILIQFHDTIKTSLLESCPILSKVFGKQDSENTRARSVLCTQ</sequence>